<dbReference type="InterPro" id="IPR050900">
    <property type="entry name" value="Transposase_IS3/IS150/IS904"/>
</dbReference>
<dbReference type="AlphaFoldDB" id="A0A0F9E7R7"/>
<evidence type="ECO:0000259" key="2">
    <source>
        <dbReference type="PROSITE" id="PS50994"/>
    </source>
</evidence>
<dbReference type="PROSITE" id="PS50994">
    <property type="entry name" value="INTEGRASE"/>
    <property type="match status" value="1"/>
</dbReference>
<dbReference type="PANTHER" id="PTHR46889">
    <property type="entry name" value="TRANSPOSASE INSF FOR INSERTION SEQUENCE IS3B-RELATED"/>
    <property type="match status" value="1"/>
</dbReference>
<dbReference type="SUPFAM" id="SSF53098">
    <property type="entry name" value="Ribonuclease H-like"/>
    <property type="match status" value="1"/>
</dbReference>
<organism evidence="3">
    <name type="scientific">marine sediment metagenome</name>
    <dbReference type="NCBI Taxonomy" id="412755"/>
    <lineage>
        <taxon>unclassified sequences</taxon>
        <taxon>metagenomes</taxon>
        <taxon>ecological metagenomes</taxon>
    </lineage>
</organism>
<feature type="region of interest" description="Disordered" evidence="1">
    <location>
        <begin position="31"/>
        <end position="54"/>
    </location>
</feature>
<evidence type="ECO:0000256" key="1">
    <source>
        <dbReference type="SAM" id="MobiDB-lite"/>
    </source>
</evidence>
<name>A0A0F9E7R7_9ZZZZ</name>
<feature type="non-terminal residue" evidence="3">
    <location>
        <position position="236"/>
    </location>
</feature>
<accession>A0A0F9E7R7</accession>
<proteinExistence type="predicted"/>
<dbReference type="InterPro" id="IPR036397">
    <property type="entry name" value="RNaseH_sf"/>
</dbReference>
<dbReference type="Pfam" id="PF00665">
    <property type="entry name" value="rve"/>
    <property type="match status" value="1"/>
</dbReference>
<dbReference type="InterPro" id="IPR001584">
    <property type="entry name" value="Integrase_cat-core"/>
</dbReference>
<dbReference type="EMBL" id="LAZR01036050">
    <property type="protein sequence ID" value="KKL25871.1"/>
    <property type="molecule type" value="Genomic_DNA"/>
</dbReference>
<reference evidence="3" key="1">
    <citation type="journal article" date="2015" name="Nature">
        <title>Complex archaea that bridge the gap between prokaryotes and eukaryotes.</title>
        <authorList>
            <person name="Spang A."/>
            <person name="Saw J.H."/>
            <person name="Jorgensen S.L."/>
            <person name="Zaremba-Niedzwiedzka K."/>
            <person name="Martijn J."/>
            <person name="Lind A.E."/>
            <person name="van Eijk R."/>
            <person name="Schleper C."/>
            <person name="Guy L."/>
            <person name="Ettema T.J."/>
        </authorList>
    </citation>
    <scope>NUCLEOTIDE SEQUENCE</scope>
</reference>
<evidence type="ECO:0000313" key="3">
    <source>
        <dbReference type="EMBL" id="KKL25871.1"/>
    </source>
</evidence>
<dbReference type="GO" id="GO:0003676">
    <property type="term" value="F:nucleic acid binding"/>
    <property type="evidence" value="ECO:0007669"/>
    <property type="project" value="InterPro"/>
</dbReference>
<feature type="domain" description="Integrase catalytic" evidence="2">
    <location>
        <begin position="119"/>
        <end position="236"/>
    </location>
</feature>
<dbReference type="Pfam" id="PF13276">
    <property type="entry name" value="HTH_21"/>
    <property type="match status" value="1"/>
</dbReference>
<comment type="caution">
    <text evidence="3">The sequence shown here is derived from an EMBL/GenBank/DDBJ whole genome shotgun (WGS) entry which is preliminary data.</text>
</comment>
<dbReference type="InterPro" id="IPR012337">
    <property type="entry name" value="RNaseH-like_sf"/>
</dbReference>
<dbReference type="Gene3D" id="3.30.420.10">
    <property type="entry name" value="Ribonuclease H-like superfamily/Ribonuclease H"/>
    <property type="match status" value="1"/>
</dbReference>
<sequence length="236" mass="27279">MSGSTSPTTGRIYGKKRVCEIWEFPRSTLYSQKGREPFPKNRPGPKPKIPDQQLGERIGQDLKASPFKGEGHRKVWARLKRRGVRVSRNRILRVMRERKWLSPHRSPKGVKRAHNGHIITERPNDMWGTDGVKIETAQEGWIWLFTVIDHWNSECLGWYATKKGDRHAALEAIGRALRYEFGVLQDSIAHGVKLRMDHGSQYISDELLRQIKRWGLKKSFAFVAQPQTNGVSERFN</sequence>
<gene>
    <name evidence="3" type="ORF">LCGC14_2400940</name>
</gene>
<dbReference type="GO" id="GO:0015074">
    <property type="term" value="P:DNA integration"/>
    <property type="evidence" value="ECO:0007669"/>
    <property type="project" value="InterPro"/>
</dbReference>
<dbReference type="PANTHER" id="PTHR46889:SF4">
    <property type="entry name" value="TRANSPOSASE INSO FOR INSERTION SEQUENCE ELEMENT IS911B-RELATED"/>
    <property type="match status" value="1"/>
</dbReference>
<dbReference type="InterPro" id="IPR025948">
    <property type="entry name" value="HTH-like_dom"/>
</dbReference>
<protein>
    <recommendedName>
        <fullName evidence="2">Integrase catalytic domain-containing protein</fullName>
    </recommendedName>
</protein>